<comment type="caution">
    <text evidence="4">The sequence shown here is derived from an EMBL/GenBank/DDBJ whole genome shotgun (WGS) entry which is preliminary data.</text>
</comment>
<feature type="active site" description="Proton donor" evidence="2">
    <location>
        <position position="44"/>
    </location>
</feature>
<evidence type="ECO:0000256" key="1">
    <source>
        <dbReference type="ARBA" id="ARBA00022801"/>
    </source>
</evidence>
<feature type="short sequence motif" description="HXTX 2" evidence="2">
    <location>
        <begin position="130"/>
        <end position="133"/>
    </location>
</feature>
<evidence type="ECO:0000313" key="6">
    <source>
        <dbReference type="Proteomes" id="UP001178888"/>
    </source>
</evidence>
<dbReference type="Gene3D" id="3.90.1140.10">
    <property type="entry name" value="Cyclic phosphodiesterase"/>
    <property type="match status" value="1"/>
</dbReference>
<dbReference type="PANTHER" id="PTHR35561">
    <property type="entry name" value="RNA 2',3'-CYCLIC PHOSPHODIESTERASE"/>
    <property type="match status" value="1"/>
</dbReference>
<comment type="similarity">
    <text evidence="2">Belongs to the 2H phosphoesterase superfamily. ThpR family.</text>
</comment>
<comment type="catalytic activity">
    <reaction evidence="2">
        <text>a 3'-end 2',3'-cyclophospho-ribonucleotide-RNA + H2O = a 3'-end 2'-phospho-ribonucleotide-RNA + H(+)</text>
        <dbReference type="Rhea" id="RHEA:11828"/>
        <dbReference type="Rhea" id="RHEA-COMP:10464"/>
        <dbReference type="Rhea" id="RHEA-COMP:17353"/>
        <dbReference type="ChEBI" id="CHEBI:15377"/>
        <dbReference type="ChEBI" id="CHEBI:15378"/>
        <dbReference type="ChEBI" id="CHEBI:83064"/>
        <dbReference type="ChEBI" id="CHEBI:173113"/>
        <dbReference type="EC" id="3.1.4.58"/>
    </reaction>
</comment>
<name>A0A4V3ATS6_9BACI</name>
<comment type="function">
    <text evidence="2">Hydrolyzes RNA 2',3'-cyclic phosphodiester to an RNA 2'-phosphomonoester.</text>
</comment>
<dbReference type="InterPro" id="IPR004175">
    <property type="entry name" value="RNA_CPDase"/>
</dbReference>
<gene>
    <name evidence="4" type="primary">thpR</name>
    <name evidence="4" type="ORF">E2K98_11010</name>
    <name evidence="3" type="ORF">RCG21_27135</name>
</gene>
<keyword evidence="6" id="KW-1185">Reference proteome</keyword>
<reference evidence="4 5" key="1">
    <citation type="submission" date="2019-03" db="EMBL/GenBank/DDBJ databases">
        <title>Bacillus niacini sp. nov. a Nicotinate-Metabolizing Mesophile Isolated from Soil.</title>
        <authorList>
            <person name="Zhang G."/>
        </authorList>
    </citation>
    <scope>NUCLEOTIDE SEQUENCE [LARGE SCALE GENOMIC DNA]</scope>
    <source>
        <strain evidence="4 5">WN066</strain>
    </source>
</reference>
<feature type="short sequence motif" description="HXTX 1" evidence="2">
    <location>
        <begin position="44"/>
        <end position="47"/>
    </location>
</feature>
<dbReference type="EMBL" id="JAVGVR010000001">
    <property type="protein sequence ID" value="MDQ6599973.1"/>
    <property type="molecule type" value="Genomic_DNA"/>
</dbReference>
<feature type="active site" description="Proton acceptor" evidence="2">
    <location>
        <position position="130"/>
    </location>
</feature>
<dbReference type="GO" id="GO:0008664">
    <property type="term" value="F:RNA 2',3'-cyclic 3'-phosphodiesterase activity"/>
    <property type="evidence" value="ECO:0007669"/>
    <property type="project" value="UniProtKB-EC"/>
</dbReference>
<dbReference type="AlphaFoldDB" id="A0A4V3ATS6"/>
<dbReference type="PANTHER" id="PTHR35561:SF1">
    <property type="entry name" value="RNA 2',3'-CYCLIC PHOSPHODIESTERASE"/>
    <property type="match status" value="1"/>
</dbReference>
<accession>A0A4V3ATS6</accession>
<dbReference type="EC" id="3.1.4.58" evidence="2"/>
<organism evidence="4 5">
    <name type="scientific">Bacillus salipaludis</name>
    <dbReference type="NCBI Taxonomy" id="2547811"/>
    <lineage>
        <taxon>Bacteria</taxon>
        <taxon>Bacillati</taxon>
        <taxon>Bacillota</taxon>
        <taxon>Bacilli</taxon>
        <taxon>Bacillales</taxon>
        <taxon>Bacillaceae</taxon>
        <taxon>Bacillus</taxon>
    </lineage>
</organism>
<dbReference type="RefSeq" id="WP_133334294.1">
    <property type="nucleotide sequence ID" value="NZ_JAVGVR010000001.1"/>
</dbReference>
<keyword evidence="1 2" id="KW-0378">Hydrolase</keyword>
<evidence type="ECO:0000256" key="2">
    <source>
        <dbReference type="HAMAP-Rule" id="MF_01940"/>
    </source>
</evidence>
<dbReference type="HAMAP" id="MF_01940">
    <property type="entry name" value="RNA_CPDase"/>
    <property type="match status" value="1"/>
</dbReference>
<protein>
    <recommendedName>
        <fullName evidence="2">RNA 2',3'-cyclic phosphodiesterase</fullName>
        <shortName evidence="2">RNA 2',3'-CPDase</shortName>
        <ecNumber evidence="2">3.1.4.58</ecNumber>
    </recommendedName>
</protein>
<dbReference type="EMBL" id="SMYO01000005">
    <property type="protein sequence ID" value="TDK61423.1"/>
    <property type="molecule type" value="Genomic_DNA"/>
</dbReference>
<dbReference type="Pfam" id="PF13563">
    <property type="entry name" value="2_5_RNA_ligase2"/>
    <property type="match status" value="1"/>
</dbReference>
<dbReference type="NCBIfam" id="TIGR02258">
    <property type="entry name" value="2_5_ligase"/>
    <property type="match status" value="1"/>
</dbReference>
<dbReference type="SUPFAM" id="SSF55144">
    <property type="entry name" value="LigT-like"/>
    <property type="match status" value="1"/>
</dbReference>
<dbReference type="InterPro" id="IPR009097">
    <property type="entry name" value="Cyclic_Pdiesterase"/>
</dbReference>
<reference evidence="3" key="2">
    <citation type="submission" date="2023-08" db="EMBL/GenBank/DDBJ databases">
        <title>Nitrogen cycling bacteria in agricultural field soils.</title>
        <authorList>
            <person name="Jang J."/>
        </authorList>
    </citation>
    <scope>NUCLEOTIDE SEQUENCE</scope>
    <source>
        <strain evidence="3">PS3-36</strain>
    </source>
</reference>
<dbReference type="Proteomes" id="UP000295132">
    <property type="component" value="Unassembled WGS sequence"/>
</dbReference>
<proteinExistence type="inferred from homology"/>
<evidence type="ECO:0000313" key="3">
    <source>
        <dbReference type="EMBL" id="MDQ6599973.1"/>
    </source>
</evidence>
<evidence type="ECO:0000313" key="5">
    <source>
        <dbReference type="Proteomes" id="UP000295132"/>
    </source>
</evidence>
<evidence type="ECO:0000313" key="4">
    <source>
        <dbReference type="EMBL" id="TDK61423.1"/>
    </source>
</evidence>
<dbReference type="Proteomes" id="UP001178888">
    <property type="component" value="Unassembled WGS sequence"/>
</dbReference>
<sequence>MNHQTHFFYAVPIPKEIKLIMKDHCEKLKQSLPFNRWVHHEDLHITLAFLGFAPSDQLEKSIENVSKELWGTSSFSLQINQLGTFGRKESPRIFWADTIKSDELQLVRRKVFTACENSGFQLETRPFRPHITLARKWTGDQAFHHDKLDVWQELQPEPLAFIASEVVLFQTHLEKTPKYEVKEIFPLIK</sequence>
<dbReference type="GO" id="GO:0004113">
    <property type="term" value="F:2',3'-cyclic-nucleotide 3'-phosphodiesterase activity"/>
    <property type="evidence" value="ECO:0007669"/>
    <property type="project" value="InterPro"/>
</dbReference>